<dbReference type="Pfam" id="PF01266">
    <property type="entry name" value="DAO"/>
    <property type="match status" value="1"/>
</dbReference>
<feature type="domain" description="FAD dependent oxidoreductase" evidence="2">
    <location>
        <begin position="8"/>
        <end position="335"/>
    </location>
</feature>
<dbReference type="Gene3D" id="3.50.50.60">
    <property type="entry name" value="FAD/NAD(P)-binding domain"/>
    <property type="match status" value="1"/>
</dbReference>
<comment type="caution">
    <text evidence="3">The sequence shown here is derived from an EMBL/GenBank/DDBJ whole genome shotgun (WGS) entry which is preliminary data.</text>
</comment>
<dbReference type="EMBL" id="JACMYG010000012">
    <property type="protein sequence ID" value="MBC2690847.1"/>
    <property type="molecule type" value="Genomic_DNA"/>
</dbReference>
<dbReference type="InterPro" id="IPR036188">
    <property type="entry name" value="FAD/NAD-bd_sf"/>
</dbReference>
<evidence type="ECO:0000259" key="2">
    <source>
        <dbReference type="Pfam" id="PF01266"/>
    </source>
</evidence>
<evidence type="ECO:0000313" key="3">
    <source>
        <dbReference type="EMBL" id="MBC2690847.1"/>
    </source>
</evidence>
<accession>A0A7X1KY01</accession>
<dbReference type="AlphaFoldDB" id="A0A7X1KY01"/>
<dbReference type="RefSeq" id="WP_182340843.1">
    <property type="nucleotide sequence ID" value="NZ_JACMYG010000012.1"/>
</dbReference>
<keyword evidence="4" id="KW-1185">Reference proteome</keyword>
<reference evidence="3 4" key="1">
    <citation type="submission" date="2020-08" db="EMBL/GenBank/DDBJ databases">
        <title>Pseudomonas sp. nov.</title>
        <authorList>
            <person name="Gieschler S."/>
            <person name="Fiedler G."/>
            <person name="Brinks E."/>
            <person name="Boehnlein C."/>
            <person name="Franz C.M.A.P."/>
            <person name="Kabisch J."/>
        </authorList>
    </citation>
    <scope>NUCLEOTIDE SEQUENCE [LARGE SCALE GENOMIC DNA]</scope>
    <source>
        <strain evidence="3 4">MBT-1</strain>
    </source>
</reference>
<protein>
    <submittedName>
        <fullName evidence="3">FAD-binding oxidoreductase</fullName>
    </submittedName>
</protein>
<proteinExistence type="predicted"/>
<keyword evidence="1" id="KW-0560">Oxidoreductase</keyword>
<dbReference type="SUPFAM" id="SSF51905">
    <property type="entry name" value="FAD/NAD(P)-binding domain"/>
    <property type="match status" value="1"/>
</dbReference>
<dbReference type="GO" id="GO:0016491">
    <property type="term" value="F:oxidoreductase activity"/>
    <property type="evidence" value="ECO:0007669"/>
    <property type="project" value="UniProtKB-KW"/>
</dbReference>
<organism evidence="3 4">
    <name type="scientific">Pseudomonas kielensis</name>
    <dbReference type="NCBI Taxonomy" id="2762577"/>
    <lineage>
        <taxon>Bacteria</taxon>
        <taxon>Pseudomonadati</taxon>
        <taxon>Pseudomonadota</taxon>
        <taxon>Gammaproteobacteria</taxon>
        <taxon>Pseudomonadales</taxon>
        <taxon>Pseudomonadaceae</taxon>
        <taxon>Pseudomonas</taxon>
    </lineage>
</organism>
<dbReference type="Proteomes" id="UP000526003">
    <property type="component" value="Unassembled WGS sequence"/>
</dbReference>
<evidence type="ECO:0000256" key="1">
    <source>
        <dbReference type="ARBA" id="ARBA00023002"/>
    </source>
</evidence>
<dbReference type="PANTHER" id="PTHR13847">
    <property type="entry name" value="SARCOSINE DEHYDROGENASE-RELATED"/>
    <property type="match status" value="1"/>
</dbReference>
<dbReference type="Gene3D" id="3.30.9.10">
    <property type="entry name" value="D-Amino Acid Oxidase, subunit A, domain 2"/>
    <property type="match status" value="1"/>
</dbReference>
<sequence length="357" mass="37704">MQDHKHNRVVVIGAGIVGASLAYNLSRKGAQVTLLDAGDIACGVTGTSFAWINVSHAGVDPIAQLRSLAVNEFRRLEVEVPDLNIRWTGALTYGTSPEETLQASGNNTTENVLTRTQVLAIEPNLKHPPEFALYDAQVGAVDAVQTTHALIAAAKAQGANVLTHTQVLGFTTLNARVTGLNTAAGNIDADLVVIAAGTGTKQLTDMLDVSLPIEESPAIFIRYKAPANLVHSIISSPAMEVRQDADGALLAAEDYLGDALEHQPEAVALRTTKAIQEQLHGADSLELQLACVGLRPFPADGIPIVGYLPNVSGVYVCTMHPGVILAPIVGRLASEEILDAKVAPALSPCRPDRFFKP</sequence>
<name>A0A7X1KY01_9PSED</name>
<evidence type="ECO:0000313" key="4">
    <source>
        <dbReference type="Proteomes" id="UP000526003"/>
    </source>
</evidence>
<dbReference type="GO" id="GO:0005737">
    <property type="term" value="C:cytoplasm"/>
    <property type="evidence" value="ECO:0007669"/>
    <property type="project" value="TreeGrafter"/>
</dbReference>
<gene>
    <name evidence="3" type="ORF">H7995_13685</name>
</gene>
<dbReference type="InterPro" id="IPR006076">
    <property type="entry name" value="FAD-dep_OxRdtase"/>
</dbReference>